<feature type="compositionally biased region" description="Low complexity" evidence="1">
    <location>
        <begin position="371"/>
        <end position="382"/>
    </location>
</feature>
<keyword evidence="3" id="KW-1185">Reference proteome</keyword>
<evidence type="ECO:0000313" key="2">
    <source>
        <dbReference type="EMBL" id="KAJ8404711.1"/>
    </source>
</evidence>
<dbReference type="AlphaFoldDB" id="A0AAD7WPK2"/>
<protein>
    <submittedName>
        <fullName evidence="2">Uncharacterized protein</fullName>
    </submittedName>
</protein>
<organism evidence="2 3">
    <name type="scientific">Aldrovandia affinis</name>
    <dbReference type="NCBI Taxonomy" id="143900"/>
    <lineage>
        <taxon>Eukaryota</taxon>
        <taxon>Metazoa</taxon>
        <taxon>Chordata</taxon>
        <taxon>Craniata</taxon>
        <taxon>Vertebrata</taxon>
        <taxon>Euteleostomi</taxon>
        <taxon>Actinopterygii</taxon>
        <taxon>Neopterygii</taxon>
        <taxon>Teleostei</taxon>
        <taxon>Notacanthiformes</taxon>
        <taxon>Halosauridae</taxon>
        <taxon>Aldrovandia</taxon>
    </lineage>
</organism>
<evidence type="ECO:0000256" key="1">
    <source>
        <dbReference type="SAM" id="MobiDB-lite"/>
    </source>
</evidence>
<name>A0AAD7WPK2_9TELE</name>
<feature type="compositionally biased region" description="Basic and acidic residues" evidence="1">
    <location>
        <begin position="409"/>
        <end position="418"/>
    </location>
</feature>
<feature type="compositionally biased region" description="Pro residues" evidence="1">
    <location>
        <begin position="217"/>
        <end position="226"/>
    </location>
</feature>
<dbReference type="Proteomes" id="UP001221898">
    <property type="component" value="Unassembled WGS sequence"/>
</dbReference>
<feature type="region of interest" description="Disordered" evidence="1">
    <location>
        <begin position="29"/>
        <end position="53"/>
    </location>
</feature>
<feature type="region of interest" description="Disordered" evidence="1">
    <location>
        <begin position="265"/>
        <end position="350"/>
    </location>
</feature>
<dbReference type="EMBL" id="JAINUG010000052">
    <property type="protein sequence ID" value="KAJ8404711.1"/>
    <property type="molecule type" value="Genomic_DNA"/>
</dbReference>
<feature type="region of interest" description="Disordered" evidence="1">
    <location>
        <begin position="182"/>
        <end position="226"/>
    </location>
</feature>
<reference evidence="2" key="1">
    <citation type="journal article" date="2023" name="Science">
        <title>Genome structures resolve the early diversification of teleost fishes.</title>
        <authorList>
            <person name="Parey E."/>
            <person name="Louis A."/>
            <person name="Montfort J."/>
            <person name="Bouchez O."/>
            <person name="Roques C."/>
            <person name="Iampietro C."/>
            <person name="Lluch J."/>
            <person name="Castinel A."/>
            <person name="Donnadieu C."/>
            <person name="Desvignes T."/>
            <person name="Floi Bucao C."/>
            <person name="Jouanno E."/>
            <person name="Wen M."/>
            <person name="Mejri S."/>
            <person name="Dirks R."/>
            <person name="Jansen H."/>
            <person name="Henkel C."/>
            <person name="Chen W.J."/>
            <person name="Zahm M."/>
            <person name="Cabau C."/>
            <person name="Klopp C."/>
            <person name="Thompson A.W."/>
            <person name="Robinson-Rechavi M."/>
            <person name="Braasch I."/>
            <person name="Lecointre G."/>
            <person name="Bobe J."/>
            <person name="Postlethwait J.H."/>
            <person name="Berthelot C."/>
            <person name="Roest Crollius H."/>
            <person name="Guiguen Y."/>
        </authorList>
    </citation>
    <scope>NUCLEOTIDE SEQUENCE</scope>
    <source>
        <strain evidence="2">NC1722</strain>
    </source>
</reference>
<evidence type="ECO:0000313" key="3">
    <source>
        <dbReference type="Proteomes" id="UP001221898"/>
    </source>
</evidence>
<accession>A0AAD7WPK2</accession>
<sequence>MESATVASLEGVQTLSKLVPPKVATFSTRSTSGGSAVIFAPSPGERSPESVGAAWLSEPPSQVAVPELCQDEPLELQESGADRDPHESDDVVFALGSSDEPDHVTPLAVGPAELGPDASLSGCAEGSRQVSAPPSSLEEWSRYPAVSADLKAQGTACAIAADSAEEPVLILTLSHLVRSPGLSPAASGHQGEHDERPHPTTSLAVHSDCPALSRPSPTCPEAPGPPSPGLWELPLIVRHKPSSIAFSDYSDCCRGRLAGRGLFVAMGPDSSESSSEDNNDDDDDDVFPELPQCREFLAGRRRRGELNRSGLAGGRDGPHSQDSTCNGRCETEEGSGSMEECPPILSPWPDSMTQLMKKLDQLNLDIEEALSSGSSPSHTPSVSRKRPPDAASGTAVKPTLKENGALRSPDPEECREQESSSSPNHTSPGIRAGPKKTEVAVKMDNEGADPDQAMKLAAGMTTA</sequence>
<feature type="region of interest" description="Disordered" evidence="1">
    <location>
        <begin position="370"/>
        <end position="438"/>
    </location>
</feature>
<proteinExistence type="predicted"/>
<gene>
    <name evidence="2" type="ORF">AAFF_G00335740</name>
</gene>
<comment type="caution">
    <text evidence="2">The sequence shown here is derived from an EMBL/GenBank/DDBJ whole genome shotgun (WGS) entry which is preliminary data.</text>
</comment>
<feature type="compositionally biased region" description="Acidic residues" evidence="1">
    <location>
        <begin position="274"/>
        <end position="287"/>
    </location>
</feature>